<dbReference type="EMBL" id="BAABKG010000003">
    <property type="protein sequence ID" value="GAA5149154.1"/>
    <property type="molecule type" value="Genomic_DNA"/>
</dbReference>
<accession>A0ABP9PMU0</accession>
<name>A0ABP9PMU0_9ACTN</name>
<proteinExistence type="predicted"/>
<protein>
    <submittedName>
        <fullName evidence="2">Uncharacterized protein</fullName>
    </submittedName>
</protein>
<comment type="caution">
    <text evidence="2">The sequence shown here is derived from an EMBL/GenBank/DDBJ whole genome shotgun (WGS) entry which is preliminary data.</text>
</comment>
<dbReference type="Proteomes" id="UP001500221">
    <property type="component" value="Unassembled WGS sequence"/>
</dbReference>
<evidence type="ECO:0000256" key="1">
    <source>
        <dbReference type="SAM" id="MobiDB-lite"/>
    </source>
</evidence>
<evidence type="ECO:0000313" key="2">
    <source>
        <dbReference type="EMBL" id="GAA5149154.1"/>
    </source>
</evidence>
<evidence type="ECO:0000313" key="3">
    <source>
        <dbReference type="Proteomes" id="UP001500221"/>
    </source>
</evidence>
<reference evidence="3" key="1">
    <citation type="journal article" date="2019" name="Int. J. Syst. Evol. Microbiol.">
        <title>The Global Catalogue of Microorganisms (GCM) 10K type strain sequencing project: providing services to taxonomists for standard genome sequencing and annotation.</title>
        <authorList>
            <consortium name="The Broad Institute Genomics Platform"/>
            <consortium name="The Broad Institute Genome Sequencing Center for Infectious Disease"/>
            <person name="Wu L."/>
            <person name="Ma J."/>
        </authorList>
    </citation>
    <scope>NUCLEOTIDE SEQUENCE [LARGE SCALE GENOMIC DNA]</scope>
    <source>
        <strain evidence="3">JCM 18459</strain>
    </source>
</reference>
<keyword evidence="3" id="KW-1185">Reference proteome</keyword>
<feature type="region of interest" description="Disordered" evidence="1">
    <location>
        <begin position="1"/>
        <end position="66"/>
    </location>
</feature>
<feature type="compositionally biased region" description="Low complexity" evidence="1">
    <location>
        <begin position="23"/>
        <end position="40"/>
    </location>
</feature>
<gene>
    <name evidence="2" type="ORF">GCM10023340_24020</name>
</gene>
<sequence>MRPQPGVPQRAPERRDSADPVPRASVADAGAGARGSVAASGRDDAPVTSPDAATEGGTGGTGEIAVRPHDAGATAARRRPSLVGCLLVGTVASGSLLWLSQILGTPTSTVVGVAPLPSVVGQQTLPVERTDDVLAGLVARATGGLRVQREGSLRTADGQSAEVVVRGAGGPGLVRVTLRRGLAGPLTCENSAAERRCRTTAAGGTVLVEQGTPARGAAWTAVVVTRPDGVRVRVQSFAGRDPRRDVGGRPALGVDQLETVAAAPRWR</sequence>
<organism evidence="2 3">
    <name type="scientific">Nocardioides marinquilinus</name>
    <dbReference type="NCBI Taxonomy" id="1210400"/>
    <lineage>
        <taxon>Bacteria</taxon>
        <taxon>Bacillati</taxon>
        <taxon>Actinomycetota</taxon>
        <taxon>Actinomycetes</taxon>
        <taxon>Propionibacteriales</taxon>
        <taxon>Nocardioidaceae</taxon>
        <taxon>Nocardioides</taxon>
    </lineage>
</organism>